<protein>
    <submittedName>
        <fullName evidence="1">Uncharacterized protein</fullName>
    </submittedName>
</protein>
<reference evidence="1 2" key="1">
    <citation type="submission" date="2019-10" db="EMBL/GenBank/DDBJ databases">
        <title>Alkaliphilus serpentinus sp. nov. and Alkaliphilus pronyensis sp. nov., two novel anaerobic alkaliphilic species isolated from the serpentinized-hosted hydrothermal field of the Prony Bay (New Caledonia).</title>
        <authorList>
            <person name="Postec A."/>
        </authorList>
    </citation>
    <scope>NUCLEOTIDE SEQUENCE [LARGE SCALE GENOMIC DNA]</scope>
    <source>
        <strain evidence="1 2">LacV</strain>
    </source>
</reference>
<proteinExistence type="predicted"/>
<organism evidence="1 2">
    <name type="scientific">Alkaliphilus pronyensis</name>
    <dbReference type="NCBI Taxonomy" id="1482732"/>
    <lineage>
        <taxon>Bacteria</taxon>
        <taxon>Bacillati</taxon>
        <taxon>Bacillota</taxon>
        <taxon>Clostridia</taxon>
        <taxon>Peptostreptococcales</taxon>
        <taxon>Natronincolaceae</taxon>
        <taxon>Alkaliphilus</taxon>
    </lineage>
</organism>
<keyword evidence="2" id="KW-1185">Reference proteome</keyword>
<comment type="caution">
    <text evidence="1">The sequence shown here is derived from an EMBL/GenBank/DDBJ whole genome shotgun (WGS) entry which is preliminary data.</text>
</comment>
<gene>
    <name evidence="1" type="ORF">F8154_13360</name>
</gene>
<name>A0A6I0F8D0_9FIRM</name>
<sequence length="403" mass="48198">MRDRTAINTIKGYFYQFDYSILTILELRENTETVTIEGIEDIDISELESDTAAQCKYYASTEYNHSEIASAIRFMLSDFKQRIDFGNELIHYKLYGYYQKGQEKLPTIVTIEFLKEHFLTYTHKKVKILYHEDLHITDDQLQEFLSHLQIDINAKEFEQQTQEIYLRLQEQYGCTPFEAEHYYYNNALKVIKGLATSKSIEDRRICRWDFINSIDKKELLFNQWFYFFKGEREVFKKLRREHFTNLNVLPIERFFLIEVDRTDYSRAELKEVILIISSKWSKLSQRTPNPFCPYIYINNLESDELIALKTDLYQEGVGFIDGVPFNGADFNPKSIAICANYHNQIKIKLIDKLDYINLILKEITKTKEIYQFYLDRPYYELNDPRIKHIMIQNLKLKNVKEII</sequence>
<evidence type="ECO:0000313" key="2">
    <source>
        <dbReference type="Proteomes" id="UP000432715"/>
    </source>
</evidence>
<dbReference type="OrthoDB" id="8403777at2"/>
<dbReference type="NCBIfam" id="NF042945">
    <property type="entry name" value="DUF4297_antiphage"/>
    <property type="match status" value="1"/>
</dbReference>
<accession>A0A6I0F8D0</accession>
<dbReference type="AlphaFoldDB" id="A0A6I0F8D0"/>
<evidence type="ECO:0000313" key="1">
    <source>
        <dbReference type="EMBL" id="KAB3531057.1"/>
    </source>
</evidence>
<dbReference type="Proteomes" id="UP000432715">
    <property type="component" value="Unassembled WGS sequence"/>
</dbReference>
<dbReference type="RefSeq" id="WP_151862118.1">
    <property type="nucleotide sequence ID" value="NZ_WBZC01000061.1"/>
</dbReference>
<dbReference type="EMBL" id="WBZC01000061">
    <property type="protein sequence ID" value="KAB3531057.1"/>
    <property type="molecule type" value="Genomic_DNA"/>
</dbReference>